<sequence>MMAMKRAIRSCVGGSDPGPLSSPSGPKVGFEVGKARLSGGRRRPPAARHERRGNADTIPWRRLRSGPVIIPYEAKRCLGGLEPRTSGSSFCWIKEIYDHWHWTTSAGGRVGWWPSGHRSPLSNTGVHRRTEGGPRAQESSIGPICNRRRCLAQDLCTQGGTPHRHCISQAAERSFQEQVSRGNDNVRFSTVKIRLALWLSFDLSFAFSYENIAKAFAMSREIGCVKMKTSSSPRKLESCVFPPRPVRAPPRCPLGGQSWDTDLKRPRAGEIVFETTAVFWKFKEQGSIREGFEGEGANRTGCIDRRSRAIREPWGSLLERTGSSSLEPDIYTYISYLPIDERHRRRLDDRARAQAASAFHIHNTVNENTTCNDPLEEIVKAMSCIEAEDIACVVDSYAPDFVKMHNGKVTDTPITKDFWSGTFMLVDIAMYYDVQENVATNQASLRYTETVTTTDGSVKTFKTSINRTLFAQKCFVFSSDSDEEVIEKVQIVCDLFRGSPSPVGPYKTAHIVGCLRHGGELLEGTMNFAMLP</sequence>
<name>K0RDD3_THAOC</name>
<protein>
    <submittedName>
        <fullName evidence="2">Uncharacterized protein</fullName>
    </submittedName>
</protein>
<accession>K0RDD3</accession>
<proteinExistence type="predicted"/>
<feature type="compositionally biased region" description="Basic residues" evidence="1">
    <location>
        <begin position="39"/>
        <end position="51"/>
    </location>
</feature>
<dbReference type="EMBL" id="AGNL01041187">
    <property type="protein sequence ID" value="EJK51698.1"/>
    <property type="molecule type" value="Genomic_DNA"/>
</dbReference>
<comment type="caution">
    <text evidence="2">The sequence shown here is derived from an EMBL/GenBank/DDBJ whole genome shotgun (WGS) entry which is preliminary data.</text>
</comment>
<dbReference type="AlphaFoldDB" id="K0RDD3"/>
<evidence type="ECO:0000256" key="1">
    <source>
        <dbReference type="SAM" id="MobiDB-lite"/>
    </source>
</evidence>
<organism evidence="2 3">
    <name type="scientific">Thalassiosira oceanica</name>
    <name type="common">Marine diatom</name>
    <dbReference type="NCBI Taxonomy" id="159749"/>
    <lineage>
        <taxon>Eukaryota</taxon>
        <taxon>Sar</taxon>
        <taxon>Stramenopiles</taxon>
        <taxon>Ochrophyta</taxon>
        <taxon>Bacillariophyta</taxon>
        <taxon>Coscinodiscophyceae</taxon>
        <taxon>Thalassiosirophycidae</taxon>
        <taxon>Thalassiosirales</taxon>
        <taxon>Thalassiosiraceae</taxon>
        <taxon>Thalassiosira</taxon>
    </lineage>
</organism>
<dbReference type="eggNOG" id="ENOG502SU8J">
    <property type="taxonomic scope" value="Eukaryota"/>
</dbReference>
<reference evidence="2 3" key="1">
    <citation type="journal article" date="2012" name="Genome Biol.">
        <title>Genome and low-iron response of an oceanic diatom adapted to chronic iron limitation.</title>
        <authorList>
            <person name="Lommer M."/>
            <person name="Specht M."/>
            <person name="Roy A.S."/>
            <person name="Kraemer L."/>
            <person name="Andreson R."/>
            <person name="Gutowska M.A."/>
            <person name="Wolf J."/>
            <person name="Bergner S.V."/>
            <person name="Schilhabel M.B."/>
            <person name="Klostermeier U.C."/>
            <person name="Beiko R.G."/>
            <person name="Rosenstiel P."/>
            <person name="Hippler M."/>
            <person name="Laroche J."/>
        </authorList>
    </citation>
    <scope>NUCLEOTIDE SEQUENCE [LARGE SCALE GENOMIC DNA]</scope>
    <source>
        <strain evidence="2 3">CCMP1005</strain>
    </source>
</reference>
<feature type="region of interest" description="Disordered" evidence="1">
    <location>
        <begin position="8"/>
        <end position="55"/>
    </location>
</feature>
<gene>
    <name evidence="2" type="ORF">THAOC_29108</name>
</gene>
<dbReference type="Proteomes" id="UP000266841">
    <property type="component" value="Unassembled WGS sequence"/>
</dbReference>
<evidence type="ECO:0000313" key="2">
    <source>
        <dbReference type="EMBL" id="EJK51698.1"/>
    </source>
</evidence>
<keyword evidence="3" id="KW-1185">Reference proteome</keyword>
<feature type="region of interest" description="Disordered" evidence="1">
    <location>
        <begin position="121"/>
        <end position="140"/>
    </location>
</feature>
<evidence type="ECO:0000313" key="3">
    <source>
        <dbReference type="Proteomes" id="UP000266841"/>
    </source>
</evidence>
<feature type="compositionally biased region" description="Low complexity" evidence="1">
    <location>
        <begin position="13"/>
        <end position="26"/>
    </location>
</feature>
<feature type="non-terminal residue" evidence="2">
    <location>
        <position position="532"/>
    </location>
</feature>